<dbReference type="EMBL" id="JAGINT010000002">
    <property type="protein sequence ID" value="MBP2353315.1"/>
    <property type="molecule type" value="Genomic_DNA"/>
</dbReference>
<keyword evidence="3" id="KW-1185">Reference proteome</keyword>
<feature type="region of interest" description="Disordered" evidence="1">
    <location>
        <begin position="34"/>
        <end position="62"/>
    </location>
</feature>
<name>A0ABS4UNV9_9ACTN</name>
<comment type="caution">
    <text evidence="2">The sequence shown here is derived from an EMBL/GenBank/DDBJ whole genome shotgun (WGS) entry which is preliminary data.</text>
</comment>
<evidence type="ECO:0000313" key="3">
    <source>
        <dbReference type="Proteomes" id="UP000755585"/>
    </source>
</evidence>
<evidence type="ECO:0000313" key="2">
    <source>
        <dbReference type="EMBL" id="MBP2353315.1"/>
    </source>
</evidence>
<evidence type="ECO:0000256" key="1">
    <source>
        <dbReference type="SAM" id="MobiDB-lite"/>
    </source>
</evidence>
<dbReference type="Proteomes" id="UP000755585">
    <property type="component" value="Unassembled WGS sequence"/>
</dbReference>
<accession>A0ABS4UNV9</accession>
<reference evidence="2 3" key="1">
    <citation type="submission" date="2021-03" db="EMBL/GenBank/DDBJ databases">
        <title>Sequencing the genomes of 1000 actinobacteria strains.</title>
        <authorList>
            <person name="Klenk H.-P."/>
        </authorList>
    </citation>
    <scope>NUCLEOTIDE SEQUENCE [LARGE SCALE GENOMIC DNA]</scope>
    <source>
        <strain evidence="2 3">DSM 18824</strain>
    </source>
</reference>
<protein>
    <submittedName>
        <fullName evidence="2">Uncharacterized protein</fullName>
    </submittedName>
</protein>
<gene>
    <name evidence="2" type="ORF">JOF29_004425</name>
</gene>
<proteinExistence type="predicted"/>
<organism evidence="2 3">
    <name type="scientific">Kribbella aluminosa</name>
    <dbReference type="NCBI Taxonomy" id="416017"/>
    <lineage>
        <taxon>Bacteria</taxon>
        <taxon>Bacillati</taxon>
        <taxon>Actinomycetota</taxon>
        <taxon>Actinomycetes</taxon>
        <taxon>Propionibacteriales</taxon>
        <taxon>Kribbellaceae</taxon>
        <taxon>Kribbella</taxon>
    </lineage>
</organism>
<sequence length="62" mass="6309">MGKPADGATADRSINLAQDTMAILKVLAARRGVSVTGDSPRCGRSPSAVENEVAKGNSITVP</sequence>